<dbReference type="AlphaFoldDB" id="A0A2W1LLU3"/>
<keyword evidence="1" id="KW-0472">Membrane</keyword>
<evidence type="ECO:0008006" key="4">
    <source>
        <dbReference type="Google" id="ProtNLM"/>
    </source>
</evidence>
<dbReference type="RefSeq" id="WP_111147114.1">
    <property type="nucleotide sequence ID" value="NZ_QKRB01000044.1"/>
</dbReference>
<keyword evidence="1" id="KW-0812">Transmembrane</keyword>
<dbReference type="EMBL" id="QKRB01000044">
    <property type="protein sequence ID" value="PZD95484.1"/>
    <property type="molecule type" value="Genomic_DNA"/>
</dbReference>
<proteinExistence type="predicted"/>
<evidence type="ECO:0000256" key="1">
    <source>
        <dbReference type="SAM" id="Phobius"/>
    </source>
</evidence>
<feature type="transmembrane region" description="Helical" evidence="1">
    <location>
        <begin position="221"/>
        <end position="241"/>
    </location>
</feature>
<evidence type="ECO:0000313" key="3">
    <source>
        <dbReference type="Proteomes" id="UP000249522"/>
    </source>
</evidence>
<name>A0A2W1LLU3_9BACL</name>
<dbReference type="Proteomes" id="UP000249522">
    <property type="component" value="Unassembled WGS sequence"/>
</dbReference>
<protein>
    <recommendedName>
        <fullName evidence="4">DUF3153 domain-containing protein</fullName>
    </recommendedName>
</protein>
<evidence type="ECO:0000313" key="2">
    <source>
        <dbReference type="EMBL" id="PZD95484.1"/>
    </source>
</evidence>
<gene>
    <name evidence="2" type="ORF">DNH61_13200</name>
</gene>
<dbReference type="PROSITE" id="PS51257">
    <property type="entry name" value="PROKAR_LIPOPROTEIN"/>
    <property type="match status" value="1"/>
</dbReference>
<sequence length="257" mass="28733">MNKNTRNSSSSRTIRSFLLILILLLAAGTASGCVEGNAAVNVSATGNVDVSAAIGLPSQSEVPADLIIKSFSQRMQEYGFETSSVNDGDMTTWTFKRHYDRSEIFTGKLGDEFELDITGLRLAYKREHSWLYNIHTVEVVIQPGEMLADSQLYERYRKLPALVRRLAERRVDLDISLNMPYPPADHNADISSRGGRSLTWSISPTADTPVKLTVYGPNTGTFVAVFILIACLATLLIWLITRLRRRLRARRQREGNP</sequence>
<organism evidence="2 3">
    <name type="scientific">Paenibacillus sambharensis</name>
    <dbReference type="NCBI Taxonomy" id="1803190"/>
    <lineage>
        <taxon>Bacteria</taxon>
        <taxon>Bacillati</taxon>
        <taxon>Bacillota</taxon>
        <taxon>Bacilli</taxon>
        <taxon>Bacillales</taxon>
        <taxon>Paenibacillaceae</taxon>
        <taxon>Paenibacillus</taxon>
    </lineage>
</organism>
<keyword evidence="1" id="KW-1133">Transmembrane helix</keyword>
<accession>A0A2W1LLU3</accession>
<dbReference type="OrthoDB" id="2988624at2"/>
<comment type="caution">
    <text evidence="2">The sequence shown here is derived from an EMBL/GenBank/DDBJ whole genome shotgun (WGS) entry which is preliminary data.</text>
</comment>
<reference evidence="2 3" key="1">
    <citation type="submission" date="2018-06" db="EMBL/GenBank/DDBJ databases">
        <title>Paenibacillus imtechensis sp. nov.</title>
        <authorList>
            <person name="Pinnaka A.K."/>
            <person name="Singh H."/>
            <person name="Kaur M."/>
        </authorList>
    </citation>
    <scope>NUCLEOTIDE SEQUENCE [LARGE SCALE GENOMIC DNA]</scope>
    <source>
        <strain evidence="2 3">SMB1</strain>
    </source>
</reference>
<keyword evidence="3" id="KW-1185">Reference proteome</keyword>